<feature type="compositionally biased region" description="Low complexity" evidence="1">
    <location>
        <begin position="40"/>
        <end position="51"/>
    </location>
</feature>
<evidence type="ECO:0000313" key="2">
    <source>
        <dbReference type="EMBL" id="OWK00303.1"/>
    </source>
</evidence>
<reference evidence="2 3" key="1">
    <citation type="journal article" date="2018" name="Mol. Genet. Genomics">
        <title>The red deer Cervus elaphus genome CerEla1.0: sequencing, annotating, genes, and chromosomes.</title>
        <authorList>
            <person name="Bana N.A."/>
            <person name="Nyiri A."/>
            <person name="Nagy J."/>
            <person name="Frank K."/>
            <person name="Nagy T."/>
            <person name="Steger V."/>
            <person name="Schiller M."/>
            <person name="Lakatos P."/>
            <person name="Sugar L."/>
            <person name="Horn P."/>
            <person name="Barta E."/>
            <person name="Orosz L."/>
        </authorList>
    </citation>
    <scope>NUCLEOTIDE SEQUENCE [LARGE SCALE GENOMIC DNA]</scope>
    <source>
        <strain evidence="2">Hungarian</strain>
    </source>
</reference>
<feature type="region of interest" description="Disordered" evidence="1">
    <location>
        <begin position="31"/>
        <end position="51"/>
    </location>
</feature>
<organism evidence="2 3">
    <name type="scientific">Cervus elaphus hippelaphus</name>
    <name type="common">European red deer</name>
    <dbReference type="NCBI Taxonomy" id="46360"/>
    <lineage>
        <taxon>Eukaryota</taxon>
        <taxon>Metazoa</taxon>
        <taxon>Chordata</taxon>
        <taxon>Craniata</taxon>
        <taxon>Vertebrata</taxon>
        <taxon>Euteleostomi</taxon>
        <taxon>Mammalia</taxon>
        <taxon>Eutheria</taxon>
        <taxon>Laurasiatheria</taxon>
        <taxon>Artiodactyla</taxon>
        <taxon>Ruminantia</taxon>
        <taxon>Pecora</taxon>
        <taxon>Cervidae</taxon>
        <taxon>Cervinae</taxon>
        <taxon>Cervus</taxon>
    </lineage>
</organism>
<gene>
    <name evidence="2" type="ORF">Celaphus_00019233</name>
</gene>
<comment type="caution">
    <text evidence="2">The sequence shown here is derived from an EMBL/GenBank/DDBJ whole genome shotgun (WGS) entry which is preliminary data.</text>
</comment>
<evidence type="ECO:0000256" key="1">
    <source>
        <dbReference type="SAM" id="MobiDB-lite"/>
    </source>
</evidence>
<name>A0A212C2T4_CEREH</name>
<proteinExistence type="predicted"/>
<keyword evidence="3" id="KW-1185">Reference proteome</keyword>
<evidence type="ECO:0000313" key="3">
    <source>
        <dbReference type="Proteomes" id="UP000242450"/>
    </source>
</evidence>
<dbReference type="Gene3D" id="3.20.190.10">
    <property type="entry name" value="MutM-like, N-terminal"/>
    <property type="match status" value="1"/>
</dbReference>
<dbReference type="EMBL" id="MKHE01000032">
    <property type="protein sequence ID" value="OWK00303.1"/>
    <property type="molecule type" value="Genomic_DNA"/>
</dbReference>
<accession>A0A212C2T4</accession>
<dbReference type="InterPro" id="IPR035937">
    <property type="entry name" value="FPG_N"/>
</dbReference>
<sequence length="83" mass="8499">MVEGPGCTLNGEKIRARVRPGQAVTDVRGRELQGLGGSGSSPAASGPVGSSQGKYVTVLELNHLSVEKSYSLLKSSSSLCTHG</sequence>
<dbReference type="Proteomes" id="UP000242450">
    <property type="component" value="Chromosome 32"/>
</dbReference>
<dbReference type="OrthoDB" id="498125at2759"/>
<dbReference type="AlphaFoldDB" id="A0A212C2T4"/>
<protein>
    <submittedName>
        <fullName evidence="2">NEIL3</fullName>
    </submittedName>
</protein>